<accession>A0ABR2N593</accession>
<proteinExistence type="predicted"/>
<feature type="region of interest" description="Disordered" evidence="1">
    <location>
        <begin position="63"/>
        <end position="82"/>
    </location>
</feature>
<reference evidence="2 3" key="1">
    <citation type="journal article" date="2022" name="Nat. Plants">
        <title>Genomes of leafy and leafless Platanthera orchids illuminate the evolution of mycoheterotrophy.</title>
        <authorList>
            <person name="Li M.H."/>
            <person name="Liu K.W."/>
            <person name="Li Z."/>
            <person name="Lu H.C."/>
            <person name="Ye Q.L."/>
            <person name="Zhang D."/>
            <person name="Wang J.Y."/>
            <person name="Li Y.F."/>
            <person name="Zhong Z.M."/>
            <person name="Liu X."/>
            <person name="Yu X."/>
            <person name="Liu D.K."/>
            <person name="Tu X.D."/>
            <person name="Liu B."/>
            <person name="Hao Y."/>
            <person name="Liao X.Y."/>
            <person name="Jiang Y.T."/>
            <person name="Sun W.H."/>
            <person name="Chen J."/>
            <person name="Chen Y.Q."/>
            <person name="Ai Y."/>
            <person name="Zhai J.W."/>
            <person name="Wu S.S."/>
            <person name="Zhou Z."/>
            <person name="Hsiao Y.Y."/>
            <person name="Wu W.L."/>
            <person name="Chen Y.Y."/>
            <person name="Lin Y.F."/>
            <person name="Hsu J.L."/>
            <person name="Li C.Y."/>
            <person name="Wang Z.W."/>
            <person name="Zhao X."/>
            <person name="Zhong W.Y."/>
            <person name="Ma X.K."/>
            <person name="Ma L."/>
            <person name="Huang J."/>
            <person name="Chen G.Z."/>
            <person name="Huang M.Z."/>
            <person name="Huang L."/>
            <person name="Peng D.H."/>
            <person name="Luo Y.B."/>
            <person name="Zou S.Q."/>
            <person name="Chen S.P."/>
            <person name="Lan S."/>
            <person name="Tsai W.C."/>
            <person name="Van de Peer Y."/>
            <person name="Liu Z.J."/>
        </authorList>
    </citation>
    <scope>NUCLEOTIDE SEQUENCE [LARGE SCALE GENOMIC DNA]</scope>
    <source>
        <strain evidence="2">Lor288</strain>
    </source>
</reference>
<keyword evidence="3" id="KW-1185">Reference proteome</keyword>
<gene>
    <name evidence="2" type="primary">GT-3B</name>
    <name evidence="2" type="ORF">KSP40_PGU014960</name>
</gene>
<sequence>MERRRLQQRLQYREQDVAGEGTEALEGEGSCRQFPFYEEMRHIFSGRMQRLLSLEKQKGVLQEEEELQAQQNQETDGGRRENKIRRAKINEGDQGALLVLEELEWALMELARRRREREKRWLYAAEAREAERRAAELEWRAAVDAVSGERAEMETRWREMREERRERDEIRAERLDSVISAIVARLDGNEDDDEGG</sequence>
<evidence type="ECO:0000256" key="1">
    <source>
        <dbReference type="SAM" id="MobiDB-lite"/>
    </source>
</evidence>
<evidence type="ECO:0000313" key="3">
    <source>
        <dbReference type="Proteomes" id="UP001412067"/>
    </source>
</evidence>
<comment type="caution">
    <text evidence="2">The sequence shown here is derived from an EMBL/GenBank/DDBJ whole genome shotgun (WGS) entry which is preliminary data.</text>
</comment>
<name>A0ABR2N593_9ASPA</name>
<organism evidence="2 3">
    <name type="scientific">Platanthera guangdongensis</name>
    <dbReference type="NCBI Taxonomy" id="2320717"/>
    <lineage>
        <taxon>Eukaryota</taxon>
        <taxon>Viridiplantae</taxon>
        <taxon>Streptophyta</taxon>
        <taxon>Embryophyta</taxon>
        <taxon>Tracheophyta</taxon>
        <taxon>Spermatophyta</taxon>
        <taxon>Magnoliopsida</taxon>
        <taxon>Liliopsida</taxon>
        <taxon>Asparagales</taxon>
        <taxon>Orchidaceae</taxon>
        <taxon>Orchidoideae</taxon>
        <taxon>Orchideae</taxon>
        <taxon>Orchidinae</taxon>
        <taxon>Platanthera</taxon>
    </lineage>
</organism>
<evidence type="ECO:0000313" key="2">
    <source>
        <dbReference type="EMBL" id="KAK8971308.1"/>
    </source>
</evidence>
<dbReference type="Proteomes" id="UP001412067">
    <property type="component" value="Unassembled WGS sequence"/>
</dbReference>
<dbReference type="EMBL" id="JBBWWR010000001">
    <property type="protein sequence ID" value="KAK8971308.1"/>
    <property type="molecule type" value="Genomic_DNA"/>
</dbReference>
<protein>
    <submittedName>
        <fullName evidence="2">Trihelix transcription factor GT-3b</fullName>
    </submittedName>
</protein>